<feature type="domain" description="GPI inositol-deacylase winged helix" evidence="5">
    <location>
        <begin position="677"/>
        <end position="757"/>
    </location>
</feature>
<feature type="domain" description="Nucleoside phosphorylase" evidence="4">
    <location>
        <begin position="11"/>
        <end position="291"/>
    </location>
</feature>
<dbReference type="PANTHER" id="PTHR24123">
    <property type="entry name" value="ANKYRIN REPEAT-CONTAINING"/>
    <property type="match status" value="1"/>
</dbReference>
<dbReference type="InterPro" id="IPR056884">
    <property type="entry name" value="NPHP3-like_N"/>
</dbReference>
<dbReference type="PANTHER" id="PTHR24123:SF33">
    <property type="entry name" value="PROTEIN HOS4"/>
    <property type="match status" value="1"/>
</dbReference>
<evidence type="ECO:0000259" key="7">
    <source>
        <dbReference type="Pfam" id="PF24883"/>
    </source>
</evidence>
<dbReference type="Pfam" id="PF12796">
    <property type="entry name" value="Ank_2"/>
    <property type="match status" value="7"/>
</dbReference>
<dbReference type="InterPro" id="IPR035994">
    <property type="entry name" value="Nucleoside_phosphorylase_sf"/>
</dbReference>
<dbReference type="Proteomes" id="UP000191612">
    <property type="component" value="Unassembled WGS sequence"/>
</dbReference>
<feature type="repeat" description="ANK" evidence="3">
    <location>
        <begin position="1471"/>
        <end position="1503"/>
    </location>
</feature>
<evidence type="ECO:0000259" key="6">
    <source>
        <dbReference type="Pfam" id="PF23239"/>
    </source>
</evidence>
<evidence type="ECO:0000259" key="5">
    <source>
        <dbReference type="Pfam" id="PF22939"/>
    </source>
</evidence>
<feature type="repeat" description="ANK" evidence="3">
    <location>
        <begin position="1599"/>
        <end position="1631"/>
    </location>
</feature>
<dbReference type="Pfam" id="PF01048">
    <property type="entry name" value="PNP_UDP_1"/>
    <property type="match status" value="1"/>
</dbReference>
<feature type="repeat" description="ANK" evidence="3">
    <location>
        <begin position="894"/>
        <end position="926"/>
    </location>
</feature>
<keyword evidence="1" id="KW-0677">Repeat</keyword>
<dbReference type="Pfam" id="PF23239">
    <property type="entry name" value="DUF7069"/>
    <property type="match status" value="1"/>
</dbReference>
<dbReference type="EMBL" id="MDYO01000121">
    <property type="protein sequence ID" value="OQD84468.1"/>
    <property type="molecule type" value="Genomic_DNA"/>
</dbReference>
<feature type="repeat" description="ANK" evidence="3">
    <location>
        <begin position="1087"/>
        <end position="1116"/>
    </location>
</feature>
<proteinExistence type="predicted"/>
<evidence type="ECO:0000259" key="4">
    <source>
        <dbReference type="Pfam" id="PF01048"/>
    </source>
</evidence>
<feature type="repeat" description="ANK" evidence="3">
    <location>
        <begin position="1703"/>
        <end position="1730"/>
    </location>
</feature>
<feature type="repeat" description="ANK" evidence="3">
    <location>
        <begin position="1150"/>
        <end position="1182"/>
    </location>
</feature>
<keyword evidence="9" id="KW-1185">Reference proteome</keyword>
<dbReference type="PROSITE" id="PS50297">
    <property type="entry name" value="ANK_REP_REGION"/>
    <property type="match status" value="18"/>
</dbReference>
<evidence type="ECO:0000313" key="9">
    <source>
        <dbReference type="Proteomes" id="UP000191612"/>
    </source>
</evidence>
<dbReference type="GO" id="GO:0009116">
    <property type="term" value="P:nucleoside metabolic process"/>
    <property type="evidence" value="ECO:0007669"/>
    <property type="project" value="InterPro"/>
</dbReference>
<dbReference type="InterPro" id="IPR055497">
    <property type="entry name" value="DUF7069"/>
</dbReference>
<dbReference type="InterPro" id="IPR054471">
    <property type="entry name" value="GPIID_WHD"/>
</dbReference>
<evidence type="ECO:0000256" key="2">
    <source>
        <dbReference type="ARBA" id="ARBA00023043"/>
    </source>
</evidence>
<feature type="repeat" description="ANK" evidence="3">
    <location>
        <begin position="1342"/>
        <end position="1371"/>
    </location>
</feature>
<dbReference type="Gene3D" id="1.25.40.20">
    <property type="entry name" value="Ankyrin repeat-containing domain"/>
    <property type="match status" value="9"/>
</dbReference>
<dbReference type="Gene3D" id="3.40.50.1580">
    <property type="entry name" value="Nucleoside phosphorylase domain"/>
    <property type="match status" value="1"/>
</dbReference>
<protein>
    <submittedName>
        <fullName evidence="8">Uncharacterized protein</fullName>
    </submittedName>
</protein>
<feature type="repeat" description="ANK" evidence="3">
    <location>
        <begin position="1240"/>
        <end position="1272"/>
    </location>
</feature>
<dbReference type="Pfam" id="PF00023">
    <property type="entry name" value="Ank"/>
    <property type="match status" value="4"/>
</dbReference>
<comment type="caution">
    <text evidence="8">The sequence shown here is derived from an EMBL/GenBank/DDBJ whole genome shotgun (WGS) entry which is preliminary data.</text>
</comment>
<feature type="repeat" description="ANK" evidence="3">
    <location>
        <begin position="927"/>
        <end position="959"/>
    </location>
</feature>
<dbReference type="SUPFAM" id="SSF52540">
    <property type="entry name" value="P-loop containing nucleoside triphosphate hydrolases"/>
    <property type="match status" value="1"/>
</dbReference>
<gene>
    <name evidence="8" type="ORF">PENSOL_c122G07933</name>
</gene>
<sequence length="1841" mass="201909">MSRPPLDTFQIGWICALPIEAAAAAEMLDEEFGILDEQDAADTNTYTLGRIGKHHVVIACLPGGQYGITSATTVANNMIRTFSKSLRVGLMVGIGGGIPSAAHDIRLGDVVISYPQGTCGGVIQYDMGKVVAGGEFERTGSLNSPPRALLTAVSAIRAAELRDEPRYLEYIQSVIGRNARTRKHLGRPAAQCDRLFQSKHEHPANANSCDGCPAEWEETRSERGDSHPQPHYGIIASGTLVIKHGETREQLRATTGALCFEMEAAGLMLDFPCIVIRGVCDYADSHKNKQWQGYAALAAASYTKELLGYVPVGRVSQESLVVDMCIDLKEQIRGTNKRLDEIKSLQDQHHRQQIEMVLTGQQRDCYQLFKVANYAEQKNINPRRVEGTCLWALQSFEYIRWSESIGHDLLWVSADPGCGKSVLARSIIDDCMEDPSQAVTVCYFFFKDNEEQNHLVAAMCSVLHQFFDQQPDLLHYAMPSWEKNGEKLRQEVEELWRVFVTAASAEPSRRTICIFDALDECRDIDRDRLIDRLQSFYCQTSPSAKDACLKFLVTSRPYDDIQHHFRAITNPFPHLHLRGEEDNEQIHKEIDIVVNIRVKDLADTAQLSHDLSQRLEQQLLQMEHRTYLWLHLAMDDIRSMFKDSLRPAEESIRMIPPSVNEAYERILSRVRPDQSEIVRKILQIIVAARRPLTTVEMAMALGIATSPQSRTAAKAGLDPSLIDKKLRHLCGLFVFVNNSKIYLIHQTAREFLIAKSESNNVGLAYSWRLSDAESQMAGLCLQYLLMDDLVYDDERLTASTFGFLDYSAVFWPDHVRKMDLALDQKAIDQVHQLYDVSGKLFSVWFPIFWKAARPSARGLPTMKAVHLAAFNGHDEEIRSQISVYDRYVNRPDSTGTYAVVWASLNGHKSVVQLLLEHGADVNAPGGEYGNALHAACYEGHDEVVQLLLEHGADVKTHGGALQAACYEGNNEIVQLLLERGAEINAQGGIYGNALQSACLQGHERIVQLLLERGADVNAHGGALQAACFEGNNEIVQLLLEYGADVNAQGERYRNALQAACYRGHDEVVQLLLERGAEINAQGGIYGNALQAACSEGYDELVQLLLKHGADVNAQGGFYGNALQAACSKGHDGIIELLLEHRADVNAQGGEYGNALQAACYKGHDEVAQLLLEHRADINAQGGVFKNAVQAACVYRHEKIVQVLLEQGDTNALFSAFFEGHDKIMQLLFNNGVDINAKGYSYGNALHGACFKGYNDIVQLLLEHGADINAQGGFYGNALQAACFKGHDKIVQLLLKHGADVNAQGGFYGNALQAACLQGHNEIVQLQLEHGADINAQGGFYGNALQAACLQGHGELVQLLLKHGADVNAQGGFYGNALQAACLQGYDEIVQLLLECVGVVNTQGGSYGNALHVACFKGHNKVVQLLLKHRADVNAQDCSYGNALYAACFNGHGKIVQLLLKHRADVNTQGGSYGNALYAACFKGHDKVVQLLLKRGADVNAQDCSYGNALYAACFEGYDDIVQLLLEYGDYANAQDGSYANALQAACLQGHEKIVQLLLEYIGDSNTQGSFYGNALQAACLQGHEKIIQLLLEHGADVNTHGGALQAACFEGNKEIVQLLLEYGADVNAQGGRYGNTLQAACLQGHDGIIRLLLEHRADVNAQGGEYGNSLQAACYKEHDEVVQLLLERGADVNAQGGFYGNTLQAACLHGHNEIIRLLLEHGADVNAQGGEYGNALQAACYKGHDEVVQLLLERGADVNTHGGFYGNALQAAFFLGNDEIVQLLLERGADVNAQGSRYGNALHAAYYNEHEDIEETVLRYGADLASSSSPSPKRLRFSPGF</sequence>
<dbReference type="PRINTS" id="PR01415">
    <property type="entry name" value="ANKYRIN"/>
</dbReference>
<dbReference type="Gene3D" id="3.40.50.300">
    <property type="entry name" value="P-loop containing nucleotide triphosphate hydrolases"/>
    <property type="match status" value="1"/>
</dbReference>
<feature type="repeat" description="ANK" evidence="3">
    <location>
        <begin position="1405"/>
        <end position="1437"/>
    </location>
</feature>
<name>A0A1V6Q5D5_9EURO</name>
<reference evidence="9" key="1">
    <citation type="journal article" date="2017" name="Nat. Microbiol.">
        <title>Global analysis of biosynthetic gene clusters reveals vast potential of secondary metabolite production in Penicillium species.</title>
        <authorList>
            <person name="Nielsen J.C."/>
            <person name="Grijseels S."/>
            <person name="Prigent S."/>
            <person name="Ji B."/>
            <person name="Dainat J."/>
            <person name="Nielsen K.F."/>
            <person name="Frisvad J.C."/>
            <person name="Workman M."/>
            <person name="Nielsen J."/>
        </authorList>
    </citation>
    <scope>NUCLEOTIDE SEQUENCE [LARGE SCALE GENOMIC DNA]</scope>
    <source>
        <strain evidence="9">IBT 29525</strain>
    </source>
</reference>
<feature type="repeat" description="ANK" evidence="3">
    <location>
        <begin position="1051"/>
        <end position="1083"/>
    </location>
</feature>
<feature type="repeat" description="ANK" evidence="3">
    <location>
        <begin position="1665"/>
        <end position="1697"/>
    </location>
</feature>
<dbReference type="GO" id="GO:0003824">
    <property type="term" value="F:catalytic activity"/>
    <property type="evidence" value="ECO:0007669"/>
    <property type="project" value="InterPro"/>
</dbReference>
<dbReference type="SUPFAM" id="SSF48403">
    <property type="entry name" value="Ankyrin repeat"/>
    <property type="match status" value="3"/>
</dbReference>
<accession>A0A1V6Q5D5</accession>
<organism evidence="8 9">
    <name type="scientific">Penicillium solitum</name>
    <dbReference type="NCBI Taxonomy" id="60172"/>
    <lineage>
        <taxon>Eukaryota</taxon>
        <taxon>Fungi</taxon>
        <taxon>Dikarya</taxon>
        <taxon>Ascomycota</taxon>
        <taxon>Pezizomycotina</taxon>
        <taxon>Eurotiomycetes</taxon>
        <taxon>Eurotiomycetidae</taxon>
        <taxon>Eurotiales</taxon>
        <taxon>Aspergillaceae</taxon>
        <taxon>Penicillium</taxon>
    </lineage>
</organism>
<dbReference type="PROSITE" id="PS50088">
    <property type="entry name" value="ANK_REPEAT"/>
    <property type="match status" value="21"/>
</dbReference>
<dbReference type="SUPFAM" id="SSF53167">
    <property type="entry name" value="Purine and uridine phosphorylases"/>
    <property type="match status" value="1"/>
</dbReference>
<feature type="repeat" description="ANK" evidence="3">
    <location>
        <begin position="1022"/>
        <end position="1050"/>
    </location>
</feature>
<feature type="domain" description="Nephrocystin 3-like N-terminal" evidence="7">
    <location>
        <begin position="387"/>
        <end position="556"/>
    </location>
</feature>
<feature type="repeat" description="ANK" evidence="3">
    <location>
        <begin position="1767"/>
        <end position="1796"/>
    </location>
</feature>
<dbReference type="InterPro" id="IPR000845">
    <property type="entry name" value="Nucleoside_phosphorylase_d"/>
</dbReference>
<dbReference type="Pfam" id="PF22939">
    <property type="entry name" value="WHD_GPIID"/>
    <property type="match status" value="1"/>
</dbReference>
<feature type="repeat" description="ANK" evidence="3">
    <location>
        <begin position="956"/>
        <end position="988"/>
    </location>
</feature>
<dbReference type="InterPro" id="IPR002110">
    <property type="entry name" value="Ankyrin_rpt"/>
</dbReference>
<feature type="repeat" description="ANK" evidence="3">
    <location>
        <begin position="1276"/>
        <end position="1305"/>
    </location>
</feature>
<dbReference type="InterPro" id="IPR051165">
    <property type="entry name" value="Multifunctional_ANK_Repeat"/>
</dbReference>
<evidence type="ECO:0000256" key="3">
    <source>
        <dbReference type="PROSITE-ProRule" id="PRU00023"/>
    </source>
</evidence>
<feature type="repeat" description="ANK" evidence="3">
    <location>
        <begin position="1731"/>
        <end position="1763"/>
    </location>
</feature>
<evidence type="ECO:0000256" key="1">
    <source>
        <dbReference type="ARBA" id="ARBA00022737"/>
    </source>
</evidence>
<feature type="repeat" description="ANK" evidence="3">
    <location>
        <begin position="1573"/>
        <end position="1602"/>
    </location>
</feature>
<dbReference type="STRING" id="60172.A0A1V6Q5D5"/>
<feature type="repeat" description="ANK" evidence="3">
    <location>
        <begin position="1438"/>
        <end position="1470"/>
    </location>
</feature>
<evidence type="ECO:0000313" key="8">
    <source>
        <dbReference type="EMBL" id="OQD84468.1"/>
    </source>
</evidence>
<keyword evidence="2 3" id="KW-0040">ANK repeat</keyword>
<dbReference type="Pfam" id="PF24883">
    <property type="entry name" value="NPHP3_N"/>
    <property type="match status" value="1"/>
</dbReference>
<dbReference type="Pfam" id="PF13637">
    <property type="entry name" value="Ank_4"/>
    <property type="match status" value="1"/>
</dbReference>
<dbReference type="InterPro" id="IPR027417">
    <property type="entry name" value="P-loop_NTPase"/>
</dbReference>
<feature type="repeat" description="ANK" evidence="3">
    <location>
        <begin position="992"/>
        <end position="1021"/>
    </location>
</feature>
<feature type="domain" description="DUF7069" evidence="6">
    <location>
        <begin position="586"/>
        <end position="644"/>
    </location>
</feature>
<dbReference type="SMART" id="SM00248">
    <property type="entry name" value="ANK"/>
    <property type="match status" value="28"/>
</dbReference>
<dbReference type="InterPro" id="IPR036770">
    <property type="entry name" value="Ankyrin_rpt-contain_sf"/>
</dbReference>
<feature type="repeat" description="ANK" evidence="3">
    <location>
        <begin position="1309"/>
        <end position="1338"/>
    </location>
</feature>